<dbReference type="PANTHER" id="PTHR37460:SF1">
    <property type="entry name" value="ENDONUCLEASE III"/>
    <property type="match status" value="1"/>
</dbReference>
<accession>A0A831RUP5</accession>
<dbReference type="Pfam" id="PF01986">
    <property type="entry name" value="DUF123"/>
    <property type="match status" value="1"/>
</dbReference>
<gene>
    <name evidence="1" type="ORF">ENJ12_04310</name>
</gene>
<dbReference type="EMBL" id="DRLF01000153">
    <property type="protein sequence ID" value="HEC06046.1"/>
    <property type="molecule type" value="Genomic_DNA"/>
</dbReference>
<protein>
    <submittedName>
        <fullName evidence="1">GIY-YIG nuclease family protein</fullName>
    </submittedName>
</protein>
<dbReference type="CDD" id="cd10441">
    <property type="entry name" value="GIY-YIG_COG1833"/>
    <property type="match status" value="1"/>
</dbReference>
<proteinExistence type="predicted"/>
<dbReference type="InterPro" id="IPR002837">
    <property type="entry name" value="DUF123"/>
</dbReference>
<organism evidence="1">
    <name type="scientific">Thiolapillus brandeum</name>
    <dbReference type="NCBI Taxonomy" id="1076588"/>
    <lineage>
        <taxon>Bacteria</taxon>
        <taxon>Pseudomonadati</taxon>
        <taxon>Pseudomonadota</taxon>
        <taxon>Gammaproteobacteria</taxon>
        <taxon>Chromatiales</taxon>
        <taxon>Sedimenticolaceae</taxon>
        <taxon>Thiolapillus</taxon>
    </lineage>
</organism>
<evidence type="ECO:0000313" key="1">
    <source>
        <dbReference type="EMBL" id="HEC06046.1"/>
    </source>
</evidence>
<sequence>MRSDASYPATHISYQLHIRINKDIRIVAGALGSCNFVAGNYVYTGSARRNLAARIQRHLSDHKKLRWHIDYLLAHPAVEIVEVETSAIPECQWNKTLSGTVPCSGFGASDCRRHCGSHLKKV</sequence>
<comment type="caution">
    <text evidence="1">The sequence shown here is derived from an EMBL/GenBank/DDBJ whole genome shotgun (WGS) entry which is preliminary data.</text>
</comment>
<reference evidence="1" key="1">
    <citation type="journal article" date="2020" name="mSystems">
        <title>Genome- and Community-Level Interaction Insights into Carbon Utilization and Element Cycling Functions of Hydrothermarchaeota in Hydrothermal Sediment.</title>
        <authorList>
            <person name="Zhou Z."/>
            <person name="Liu Y."/>
            <person name="Xu W."/>
            <person name="Pan J."/>
            <person name="Luo Z.H."/>
            <person name="Li M."/>
        </authorList>
    </citation>
    <scope>NUCLEOTIDE SEQUENCE [LARGE SCALE GENOMIC DNA]</scope>
    <source>
        <strain evidence="1">HyVt-458</strain>
    </source>
</reference>
<dbReference type="PANTHER" id="PTHR37460">
    <property type="entry name" value="ENDONUCLEASE III"/>
    <property type="match status" value="1"/>
</dbReference>
<name>A0A831RUP5_9GAMM</name>
<dbReference type="AlphaFoldDB" id="A0A831RUP5"/>
<dbReference type="Proteomes" id="UP000886339">
    <property type="component" value="Unassembled WGS sequence"/>
</dbReference>